<comment type="caution">
    <text evidence="1">The sequence shown here is derived from an EMBL/GenBank/DDBJ whole genome shotgun (WGS) entry which is preliminary data.</text>
</comment>
<accession>A0A8X6J110</accession>
<dbReference type="AlphaFoldDB" id="A0A8X6J110"/>
<evidence type="ECO:0000313" key="2">
    <source>
        <dbReference type="Proteomes" id="UP000887116"/>
    </source>
</evidence>
<dbReference type="OrthoDB" id="8192496at2759"/>
<reference evidence="1" key="1">
    <citation type="submission" date="2020-07" db="EMBL/GenBank/DDBJ databases">
        <title>Multicomponent nature underlies the extraordinary mechanical properties of spider dragline silk.</title>
        <authorList>
            <person name="Kono N."/>
            <person name="Nakamura H."/>
            <person name="Mori M."/>
            <person name="Yoshida Y."/>
            <person name="Ohtoshi R."/>
            <person name="Malay A.D."/>
            <person name="Moran D.A.P."/>
            <person name="Tomita M."/>
            <person name="Numata K."/>
            <person name="Arakawa K."/>
        </authorList>
    </citation>
    <scope>NUCLEOTIDE SEQUENCE</scope>
</reference>
<proteinExistence type="predicted"/>
<sequence>MKEADVETALQRSPIKSSRKLAVLMGMSHISACRTARELNLRPFKMHVVHDMKPPDFDKGCISADGFLFWTHMASVKWITSFLQMMRGSPFAWIREQSQNNRYWSATNPHIMQEWPLHDEKLSAWCAPSNCEATFIRYHCQFDRLHEHHYGIHILAEQC</sequence>
<name>A0A8X6J110_TRICU</name>
<protein>
    <submittedName>
        <fullName evidence="1">Uncharacterized protein</fullName>
    </submittedName>
</protein>
<keyword evidence="2" id="KW-1185">Reference proteome</keyword>
<gene>
    <name evidence="1" type="ORF">TNCT_692541</name>
</gene>
<dbReference type="Proteomes" id="UP000887116">
    <property type="component" value="Unassembled WGS sequence"/>
</dbReference>
<dbReference type="EMBL" id="BMAO01023118">
    <property type="protein sequence ID" value="GFQ86790.1"/>
    <property type="molecule type" value="Genomic_DNA"/>
</dbReference>
<organism evidence="1 2">
    <name type="scientific">Trichonephila clavata</name>
    <name type="common">Joro spider</name>
    <name type="synonym">Nephila clavata</name>
    <dbReference type="NCBI Taxonomy" id="2740835"/>
    <lineage>
        <taxon>Eukaryota</taxon>
        <taxon>Metazoa</taxon>
        <taxon>Ecdysozoa</taxon>
        <taxon>Arthropoda</taxon>
        <taxon>Chelicerata</taxon>
        <taxon>Arachnida</taxon>
        <taxon>Araneae</taxon>
        <taxon>Araneomorphae</taxon>
        <taxon>Entelegynae</taxon>
        <taxon>Araneoidea</taxon>
        <taxon>Nephilidae</taxon>
        <taxon>Trichonephila</taxon>
    </lineage>
</organism>
<evidence type="ECO:0000313" key="1">
    <source>
        <dbReference type="EMBL" id="GFQ86790.1"/>
    </source>
</evidence>